<gene>
    <name evidence="2" type="ORF">FPZ43_09130</name>
</gene>
<evidence type="ECO:0000313" key="3">
    <source>
        <dbReference type="Proteomes" id="UP000320042"/>
    </source>
</evidence>
<feature type="transmembrane region" description="Helical" evidence="1">
    <location>
        <begin position="20"/>
        <end position="38"/>
    </location>
</feature>
<keyword evidence="3" id="KW-1185">Reference proteome</keyword>
<evidence type="ECO:0000256" key="1">
    <source>
        <dbReference type="SAM" id="Phobius"/>
    </source>
</evidence>
<reference evidence="2 3" key="1">
    <citation type="submission" date="2019-07" db="EMBL/GenBank/DDBJ databases">
        <authorList>
            <person name="Kim J."/>
        </authorList>
    </citation>
    <scope>NUCLEOTIDE SEQUENCE [LARGE SCALE GENOMIC DNA]</scope>
    <source>
        <strain evidence="3">dk17</strain>
    </source>
</reference>
<sequence>MIKKKPEQKRPLSKQEKKDALVTLLVITAIIISGLYWLGKTSDQENTVRLKAVNNGCVYTNGVITLIFYYKGKSIHIKYVVKGKEYEYIGGWSNNPRHLGKNDSVRIRYATSDPSLVITELEDGF</sequence>
<feature type="transmembrane region" description="Helical" evidence="1">
    <location>
        <begin position="50"/>
        <end position="70"/>
    </location>
</feature>
<comment type="caution">
    <text evidence="2">The sequence shown here is derived from an EMBL/GenBank/DDBJ whole genome shotgun (WGS) entry which is preliminary data.</text>
</comment>
<dbReference type="OrthoDB" id="893645at2"/>
<dbReference type="EMBL" id="VOEJ01000003">
    <property type="protein sequence ID" value="TWR30000.1"/>
    <property type="molecule type" value="Genomic_DNA"/>
</dbReference>
<organism evidence="2 3">
    <name type="scientific">Mucilaginibacter pallidiroseus</name>
    <dbReference type="NCBI Taxonomy" id="2599295"/>
    <lineage>
        <taxon>Bacteria</taxon>
        <taxon>Pseudomonadati</taxon>
        <taxon>Bacteroidota</taxon>
        <taxon>Sphingobacteriia</taxon>
        <taxon>Sphingobacteriales</taxon>
        <taxon>Sphingobacteriaceae</taxon>
        <taxon>Mucilaginibacter</taxon>
    </lineage>
</organism>
<name>A0A563UF51_9SPHI</name>
<dbReference type="AlphaFoldDB" id="A0A563UF51"/>
<dbReference type="Proteomes" id="UP000320042">
    <property type="component" value="Unassembled WGS sequence"/>
</dbReference>
<accession>A0A563UF51</accession>
<keyword evidence="1" id="KW-0472">Membrane</keyword>
<proteinExistence type="predicted"/>
<protein>
    <recommendedName>
        <fullName evidence="4">DUF3592 domain-containing protein</fullName>
    </recommendedName>
</protein>
<keyword evidence="1" id="KW-0812">Transmembrane</keyword>
<evidence type="ECO:0008006" key="4">
    <source>
        <dbReference type="Google" id="ProtNLM"/>
    </source>
</evidence>
<evidence type="ECO:0000313" key="2">
    <source>
        <dbReference type="EMBL" id="TWR30000.1"/>
    </source>
</evidence>
<keyword evidence="1" id="KW-1133">Transmembrane helix</keyword>